<dbReference type="InterPro" id="IPR053145">
    <property type="entry name" value="AB_hydrolase_Est10"/>
</dbReference>
<gene>
    <name evidence="2" type="ORF">CR105_10300</name>
</gene>
<dbReference type="AlphaFoldDB" id="A0A2G8TGV8"/>
<dbReference type="SUPFAM" id="SSF53474">
    <property type="entry name" value="alpha/beta-Hydrolases"/>
    <property type="match status" value="1"/>
</dbReference>
<feature type="domain" description="Serine aminopeptidase S33" evidence="1">
    <location>
        <begin position="72"/>
        <end position="168"/>
    </location>
</feature>
<proteinExistence type="predicted"/>
<dbReference type="Gene3D" id="3.40.50.1820">
    <property type="entry name" value="alpha/beta hydrolase"/>
    <property type="match status" value="1"/>
</dbReference>
<name>A0A2G8TGV8_9BURK</name>
<accession>A0A2G8TGV8</accession>
<dbReference type="Proteomes" id="UP000230390">
    <property type="component" value="Unassembled WGS sequence"/>
</dbReference>
<dbReference type="PANTHER" id="PTHR43265">
    <property type="entry name" value="ESTERASE ESTD"/>
    <property type="match status" value="1"/>
</dbReference>
<dbReference type="InterPro" id="IPR029058">
    <property type="entry name" value="AB_hydrolase_fold"/>
</dbReference>
<protein>
    <submittedName>
        <fullName evidence="2">Alpha/beta hydrolase</fullName>
    </submittedName>
</protein>
<keyword evidence="3" id="KW-1185">Reference proteome</keyword>
<reference evidence="2 3" key="1">
    <citation type="submission" date="2017-10" db="EMBL/GenBank/DDBJ databases">
        <title>Massilia psychrophilum sp. nov., a novel purple-pigmented bacterium isolated from Tianshan glacier, Xinjiang Municipality, China.</title>
        <authorList>
            <person name="Wang H."/>
        </authorList>
    </citation>
    <scope>NUCLEOTIDE SEQUENCE [LARGE SCALE GENOMIC DNA]</scope>
    <source>
        <strain evidence="2 3">JCM 30074</strain>
    </source>
</reference>
<comment type="caution">
    <text evidence="2">The sequence shown here is derived from an EMBL/GenBank/DDBJ whole genome shotgun (WGS) entry which is preliminary data.</text>
</comment>
<dbReference type="InterPro" id="IPR022742">
    <property type="entry name" value="Hydrolase_4"/>
</dbReference>
<dbReference type="EMBL" id="PDOC01000005">
    <property type="protein sequence ID" value="PIL44868.1"/>
    <property type="molecule type" value="Genomic_DNA"/>
</dbReference>
<dbReference type="OrthoDB" id="9809549at2"/>
<evidence type="ECO:0000313" key="3">
    <source>
        <dbReference type="Proteomes" id="UP000230390"/>
    </source>
</evidence>
<dbReference type="PANTHER" id="PTHR43265:SF1">
    <property type="entry name" value="ESTERASE ESTD"/>
    <property type="match status" value="1"/>
</dbReference>
<keyword evidence="2" id="KW-0378">Hydrolase</keyword>
<dbReference type="GO" id="GO:0052689">
    <property type="term" value="F:carboxylic ester hydrolase activity"/>
    <property type="evidence" value="ECO:0007669"/>
    <property type="project" value="TreeGrafter"/>
</dbReference>
<evidence type="ECO:0000313" key="2">
    <source>
        <dbReference type="EMBL" id="PIL44868.1"/>
    </source>
</evidence>
<dbReference type="Pfam" id="PF12146">
    <property type="entry name" value="Hydrolase_4"/>
    <property type="match status" value="1"/>
</dbReference>
<evidence type="ECO:0000259" key="1">
    <source>
        <dbReference type="Pfam" id="PF12146"/>
    </source>
</evidence>
<sequence length="311" mass="31733">MTLAVAAGAGAAAVADQPIVLDTPTGKIAGSLIVPASKGPMPVALIIAGSGPTDRNGNSSALPGAHNSLMLLAQALGDAGIASVRYDKRGIAASQPAAASEADLRFETYVDDAAGWIAMLRRDPRFSSVTVVGHSEGSLIGMLATKKAGANGFVSVAGVARGAADVLRTQFAGKLPPALAAQNEAALVSLEGGRTTTNAPKELAALYRDSVQPYLISWFKYVPADGIAALDVPVLIVQGTTDIQVAVSEAEALKKARPQAHLTIIPGMNHVLKMVDAPMPAHLASYSDPALPVAPALVTALVDFVRAVPAR</sequence>
<organism evidence="2 3">
    <name type="scientific">Massilia eurypsychrophila</name>
    <dbReference type="NCBI Taxonomy" id="1485217"/>
    <lineage>
        <taxon>Bacteria</taxon>
        <taxon>Pseudomonadati</taxon>
        <taxon>Pseudomonadota</taxon>
        <taxon>Betaproteobacteria</taxon>
        <taxon>Burkholderiales</taxon>
        <taxon>Oxalobacteraceae</taxon>
        <taxon>Telluria group</taxon>
        <taxon>Massilia</taxon>
    </lineage>
</organism>